<dbReference type="Proteomes" id="UP000044602">
    <property type="component" value="Unassembled WGS sequence"/>
</dbReference>
<dbReference type="EMBL" id="CVQH01010557">
    <property type="protein sequence ID" value="CRK19289.1"/>
    <property type="molecule type" value="Genomic_DNA"/>
</dbReference>
<dbReference type="FunFam" id="2.60.120.590:FF:000022">
    <property type="entry name" value="DNA repair family protein"/>
    <property type="match status" value="2"/>
</dbReference>
<dbReference type="PROSITE" id="PS51471">
    <property type="entry name" value="FE2OG_OXY"/>
    <property type="match status" value="2"/>
</dbReference>
<dbReference type="GO" id="GO:0035516">
    <property type="term" value="F:broad specificity oxidative DNA demethylase activity"/>
    <property type="evidence" value="ECO:0007669"/>
    <property type="project" value="TreeGrafter"/>
</dbReference>
<dbReference type="InterPro" id="IPR027450">
    <property type="entry name" value="AlkB-like"/>
</dbReference>
<dbReference type="InterPro" id="IPR037151">
    <property type="entry name" value="AlkB-like_sf"/>
</dbReference>
<dbReference type="Gene3D" id="2.60.120.590">
    <property type="entry name" value="Alpha-ketoglutarate-dependent dioxygenase AlkB-like"/>
    <property type="match status" value="2"/>
</dbReference>
<dbReference type="InterPro" id="IPR005123">
    <property type="entry name" value="Oxoglu/Fe-dep_dioxygenase_dom"/>
</dbReference>
<keyword evidence="5" id="KW-1185">Reference proteome</keyword>
<feature type="binding site" evidence="1">
    <location>
        <position position="289"/>
    </location>
    <ligand>
        <name>2-oxoglutarate</name>
        <dbReference type="ChEBI" id="CHEBI:16810"/>
    </ligand>
</feature>
<evidence type="ECO:0000313" key="4">
    <source>
        <dbReference type="EMBL" id="CRK19289.1"/>
    </source>
</evidence>
<accession>A0A0G4LBK2</accession>
<feature type="region of interest" description="Disordered" evidence="2">
    <location>
        <begin position="1"/>
        <end position="39"/>
    </location>
</feature>
<feature type="binding site" evidence="1">
    <location>
        <position position="268"/>
    </location>
    <ligand>
        <name>2-oxoglutarate</name>
        <dbReference type="ChEBI" id="CHEBI:16810"/>
    </ligand>
</feature>
<dbReference type="Pfam" id="PF13532">
    <property type="entry name" value="2OG-FeII_Oxy_2"/>
    <property type="match status" value="2"/>
</dbReference>
<dbReference type="PANTHER" id="PTHR31573:SF1">
    <property type="entry name" value="DNA OXIDATIVE DEMETHYLASE ALKBH2"/>
    <property type="match status" value="1"/>
</dbReference>
<dbReference type="InterPro" id="IPR032852">
    <property type="entry name" value="ALKBH2"/>
</dbReference>
<feature type="binding site" evidence="1">
    <location>
        <position position="287"/>
    </location>
    <ligand>
        <name>2-oxoglutarate</name>
        <dbReference type="ChEBI" id="CHEBI:16810"/>
    </ligand>
</feature>
<dbReference type="GO" id="GO:0008198">
    <property type="term" value="F:ferrous iron binding"/>
    <property type="evidence" value="ECO:0007669"/>
    <property type="project" value="TreeGrafter"/>
</dbReference>
<evidence type="ECO:0000259" key="3">
    <source>
        <dbReference type="PROSITE" id="PS51471"/>
    </source>
</evidence>
<reference evidence="4 5" key="1">
    <citation type="submission" date="2015-05" db="EMBL/GenBank/DDBJ databases">
        <authorList>
            <person name="Wang D.B."/>
            <person name="Wang M."/>
        </authorList>
    </citation>
    <scope>NUCLEOTIDE SEQUENCE [LARGE SCALE GENOMIC DNA]</scope>
    <source>
        <strain evidence="4">VL1</strain>
    </source>
</reference>
<feature type="binding site" evidence="1">
    <location>
        <position position="195"/>
    </location>
    <ligand>
        <name>2-oxoglutarate</name>
        <dbReference type="ChEBI" id="CHEBI:16810"/>
    </ligand>
</feature>
<feature type="binding site" evidence="1">
    <location>
        <position position="185"/>
    </location>
    <ligand>
        <name>2-oxoglutarate</name>
        <dbReference type="ChEBI" id="CHEBI:16810"/>
    </ligand>
</feature>
<evidence type="ECO:0000313" key="5">
    <source>
        <dbReference type="Proteomes" id="UP000044602"/>
    </source>
</evidence>
<proteinExistence type="predicted"/>
<protein>
    <recommendedName>
        <fullName evidence="3">Fe2OG dioxygenase domain-containing protein</fullName>
    </recommendedName>
</protein>
<feature type="domain" description="Fe2OG dioxygenase" evidence="3">
    <location>
        <begin position="176"/>
        <end position="292"/>
    </location>
</feature>
<dbReference type="SUPFAM" id="SSF51197">
    <property type="entry name" value="Clavaminate synthase-like"/>
    <property type="match status" value="2"/>
</dbReference>
<feature type="binding site" evidence="1">
    <location>
        <position position="198"/>
    </location>
    <ligand>
        <name>substrate</name>
    </ligand>
</feature>
<sequence>MAQKRTLDSFFMPTAKKARPSATAPDEPTTHSTHEHCPFPILDLSPSSTREITSLPARPAKPITSHPDLDLLSFEPYIPPALAKELFTHLRANLPFYRVKYKISRGGVQTDINTPRYTTVFGLDDTALFNAAGLPVDATSRVPIGPDKRYDRIPPRPLPACLDALRRSAEAATGCAFNVCLVNYYATGADSIAFHSDDERFLGPAPAIASFSLGARRDFLLKHKPFPPPGDAAAAAPRPPAALGTLRFPLGSGDMLLMRGATQANWLHSVPKRSGRHAEDGGRINITFRRAVVKGGTENYYNYNTTHSTHEHYPFPILDLSPSSTREMASLPARPAKPITSHPDLDLLSFEPYIPPALAKELFTHLRANLPFYRVKYNMTRGGIQTAISTPRYTTVFGLDATALFNAAGHPVDAASRAPLGPDRRYDRIPPRPLPACLDALRRSAEAATGCAFNVCLVNYYATGADSIAFHSDDERFLGPAPAIASFSLGARRDFLLKHKPFPPAGDAPPRPAPGTLKFPLGSGDMLLMRGATQANWLHSVPKRSGRHAEDGGRINITFRRAVVKGGTENYYNYNVGTGPVYRWDEVGREMRVSS</sequence>
<evidence type="ECO:0000256" key="2">
    <source>
        <dbReference type="SAM" id="MobiDB-lite"/>
    </source>
</evidence>
<evidence type="ECO:0000256" key="1">
    <source>
        <dbReference type="PIRSR" id="PIRSR632852-1"/>
    </source>
</evidence>
<dbReference type="PANTHER" id="PTHR31573">
    <property type="entry name" value="ALPHA-KETOGLUTARATE-DEPENDENT DIOXYGENASE ALKB HOMOLOG 2"/>
    <property type="match status" value="1"/>
</dbReference>
<organism evidence="4 5">
    <name type="scientific">Verticillium longisporum</name>
    <name type="common">Verticillium dahliae var. longisporum</name>
    <dbReference type="NCBI Taxonomy" id="100787"/>
    <lineage>
        <taxon>Eukaryota</taxon>
        <taxon>Fungi</taxon>
        <taxon>Dikarya</taxon>
        <taxon>Ascomycota</taxon>
        <taxon>Pezizomycotina</taxon>
        <taxon>Sordariomycetes</taxon>
        <taxon>Hypocreomycetidae</taxon>
        <taxon>Glomerellales</taxon>
        <taxon>Plectosphaerellaceae</taxon>
        <taxon>Verticillium</taxon>
    </lineage>
</organism>
<feature type="compositionally biased region" description="Basic and acidic residues" evidence="2">
    <location>
        <begin position="28"/>
        <end position="37"/>
    </location>
</feature>
<name>A0A0G4LBK2_VERLO</name>
<feature type="domain" description="Fe2OG dioxygenase" evidence="3">
    <location>
        <begin position="452"/>
        <end position="563"/>
    </location>
</feature>
<dbReference type="AlphaFoldDB" id="A0A0G4LBK2"/>
<dbReference type="STRING" id="100787.A0A0G4LBK2"/>
<dbReference type="GO" id="GO:0051747">
    <property type="term" value="F:cytosine C-5 DNA demethylase activity"/>
    <property type="evidence" value="ECO:0007669"/>
    <property type="project" value="TreeGrafter"/>
</dbReference>
<dbReference type="GO" id="GO:0006307">
    <property type="term" value="P:DNA alkylation repair"/>
    <property type="evidence" value="ECO:0007669"/>
    <property type="project" value="TreeGrafter"/>
</dbReference>
<feature type="binding site" evidence="1">
    <location>
        <position position="183"/>
    </location>
    <ligand>
        <name>2-oxoglutarate</name>
        <dbReference type="ChEBI" id="CHEBI:16810"/>
    </ligand>
</feature>
<gene>
    <name evidence="4" type="ORF">BN1708_012593</name>
</gene>
<feature type="binding site" evidence="1">
    <location>
        <position position="283"/>
    </location>
    <ligand>
        <name>2-oxoglutarate</name>
        <dbReference type="ChEBI" id="CHEBI:16810"/>
    </ligand>
</feature>